<organism evidence="1 2">
    <name type="scientific">Bacteroides reticulotermitis JCM 10512</name>
    <dbReference type="NCBI Taxonomy" id="1445607"/>
    <lineage>
        <taxon>Bacteria</taxon>
        <taxon>Pseudomonadati</taxon>
        <taxon>Bacteroidota</taxon>
        <taxon>Bacteroidia</taxon>
        <taxon>Bacteroidales</taxon>
        <taxon>Bacteroidaceae</taxon>
        <taxon>Bacteroides</taxon>
    </lineage>
</organism>
<dbReference type="Proteomes" id="UP000019131">
    <property type="component" value="Unassembled WGS sequence"/>
</dbReference>
<keyword evidence="2" id="KW-1185">Reference proteome</keyword>
<name>W4V0Q8_9BACE</name>
<sequence>MSVDRWAKLFGWGRSRTRYFFRKMIKNGFIEKIPNPYTTHIRILDYDLLVGKSRCQAQRNEAEGTTFEAFWEKFHETTQKPKVNIGFARREWKKLSANERRLSLIRIDDYYDNLTNTNFCLQASRYLSNKAFLDEYDY</sequence>
<evidence type="ECO:0000313" key="1">
    <source>
        <dbReference type="EMBL" id="GAE86324.1"/>
    </source>
</evidence>
<dbReference type="STRING" id="1445607.JCM10512_4829"/>
<accession>W4V0Q8</accession>
<gene>
    <name evidence="1" type="ORF">JCM10512_4829</name>
</gene>
<dbReference type="EMBL" id="BAIV01000041">
    <property type="protein sequence ID" value="GAE86324.1"/>
    <property type="molecule type" value="Genomic_DNA"/>
</dbReference>
<proteinExistence type="predicted"/>
<comment type="caution">
    <text evidence="1">The sequence shown here is derived from an EMBL/GenBank/DDBJ whole genome shotgun (WGS) entry which is preliminary data.</text>
</comment>
<evidence type="ECO:0000313" key="2">
    <source>
        <dbReference type="Proteomes" id="UP000019131"/>
    </source>
</evidence>
<reference evidence="1 2" key="1">
    <citation type="journal article" date="2014" name="Genome Announc.">
        <title>Draft Genome Sequence of Bacteroides reticulotermitis Strain JCM 10512T, Isolated from the Gut of a Termite.</title>
        <authorList>
            <person name="Yuki M."/>
            <person name="Oshima K."/>
            <person name="Suda W."/>
            <person name="Sakamoto M."/>
            <person name="Iida T."/>
            <person name="Hattori M."/>
            <person name="Ohkuma M."/>
        </authorList>
    </citation>
    <scope>NUCLEOTIDE SEQUENCE [LARGE SCALE GENOMIC DNA]</scope>
    <source>
        <strain evidence="1 2">JCM 10512</strain>
    </source>
</reference>
<protein>
    <submittedName>
        <fullName evidence="1">Uncharacterized protein</fullName>
    </submittedName>
</protein>
<dbReference type="AlphaFoldDB" id="W4V0Q8"/>